<organism evidence="4">
    <name type="scientific">Kosmotoga arenicorallina</name>
    <dbReference type="NCBI Taxonomy" id="688066"/>
    <lineage>
        <taxon>Bacteria</taxon>
        <taxon>Thermotogati</taxon>
        <taxon>Thermotogota</taxon>
        <taxon>Thermotogae</taxon>
        <taxon>Kosmotogales</taxon>
        <taxon>Kosmotogaceae</taxon>
        <taxon>Kosmotoga</taxon>
    </lineage>
</organism>
<dbReference type="Gene3D" id="3.30.365.10">
    <property type="entry name" value="Aldehyde oxidase/xanthine dehydrogenase, molybdopterin binding domain"/>
    <property type="match status" value="1"/>
</dbReference>
<dbReference type="PANTHER" id="PTHR11908">
    <property type="entry name" value="XANTHINE DEHYDROGENASE"/>
    <property type="match status" value="1"/>
</dbReference>
<dbReference type="GO" id="GO:0016491">
    <property type="term" value="F:oxidoreductase activity"/>
    <property type="evidence" value="ECO:0007669"/>
    <property type="project" value="UniProtKB-KW"/>
</dbReference>
<keyword evidence="1" id="KW-0500">Molybdenum</keyword>
<evidence type="ECO:0000256" key="1">
    <source>
        <dbReference type="ARBA" id="ARBA00022505"/>
    </source>
</evidence>
<evidence type="ECO:0000256" key="2">
    <source>
        <dbReference type="ARBA" id="ARBA00023002"/>
    </source>
</evidence>
<dbReference type="GO" id="GO:0005506">
    <property type="term" value="F:iron ion binding"/>
    <property type="evidence" value="ECO:0007669"/>
    <property type="project" value="InterPro"/>
</dbReference>
<dbReference type="EMBL" id="DRTH01000019">
    <property type="protein sequence ID" value="HHF08222.1"/>
    <property type="molecule type" value="Genomic_DNA"/>
</dbReference>
<accession>A0A7C5E1T9</accession>
<reference evidence="4" key="1">
    <citation type="journal article" date="2020" name="mSystems">
        <title>Genome- and Community-Level Interaction Insights into Carbon Utilization and Element Cycling Functions of Hydrothermarchaeota in Hydrothermal Sediment.</title>
        <authorList>
            <person name="Zhou Z."/>
            <person name="Liu Y."/>
            <person name="Xu W."/>
            <person name="Pan J."/>
            <person name="Luo Z.H."/>
            <person name="Li M."/>
        </authorList>
    </citation>
    <scope>NUCLEOTIDE SEQUENCE [LARGE SCALE GENOMIC DNA]</scope>
    <source>
        <strain evidence="4">HyVt-80</strain>
    </source>
</reference>
<sequence length="187" mass="20512">MTDTLNTKELKRFAAVNRSVKKVDGVALVTGQPVYTDDFDVPGALHVKLVRSPHAHAIIKEIDVSRALKIPGVVTILTYKDLPRIPFTRAGQGYPEPSPYDTFVLDRKVRYVGDPVAIVAAETEKAARLGAKAVKVEYEVLDAVLDFEQATNEDAPIIHDEPEAIGIHDASKNIAAHFEMEIGNIDE</sequence>
<feature type="non-terminal residue" evidence="4">
    <location>
        <position position="187"/>
    </location>
</feature>
<dbReference type="Proteomes" id="UP000886129">
    <property type="component" value="Unassembled WGS sequence"/>
</dbReference>
<comment type="caution">
    <text evidence="4">The sequence shown here is derived from an EMBL/GenBank/DDBJ whole genome shotgun (WGS) entry which is preliminary data.</text>
</comment>
<evidence type="ECO:0000313" key="4">
    <source>
        <dbReference type="EMBL" id="HHF08222.1"/>
    </source>
</evidence>
<keyword evidence="2" id="KW-0560">Oxidoreductase</keyword>
<dbReference type="SUPFAM" id="SSF54665">
    <property type="entry name" value="CO dehydrogenase molybdoprotein N-domain-like"/>
    <property type="match status" value="1"/>
</dbReference>
<dbReference type="Pfam" id="PF01315">
    <property type="entry name" value="Ald_Xan_dh_C"/>
    <property type="match status" value="1"/>
</dbReference>
<feature type="domain" description="Aldehyde oxidase/xanthine dehydrogenase a/b hammerhead" evidence="3">
    <location>
        <begin position="30"/>
        <end position="142"/>
    </location>
</feature>
<dbReference type="InterPro" id="IPR036856">
    <property type="entry name" value="Ald_Oxase/Xan_DH_a/b_sf"/>
</dbReference>
<gene>
    <name evidence="4" type="ORF">ENL26_00415</name>
</gene>
<dbReference type="SMART" id="SM01008">
    <property type="entry name" value="Ald_Xan_dh_C"/>
    <property type="match status" value="1"/>
</dbReference>
<protein>
    <submittedName>
        <fullName evidence="4">Aldehyde oxidase</fullName>
    </submittedName>
</protein>
<name>A0A7C5E1T9_9BACT</name>
<dbReference type="PANTHER" id="PTHR11908:SF132">
    <property type="entry name" value="ALDEHYDE OXIDASE 1-RELATED"/>
    <property type="match status" value="1"/>
</dbReference>
<dbReference type="InterPro" id="IPR000674">
    <property type="entry name" value="Ald_Oxase/Xan_DH_a/b"/>
</dbReference>
<evidence type="ECO:0000259" key="3">
    <source>
        <dbReference type="SMART" id="SM01008"/>
    </source>
</evidence>
<dbReference type="Gene3D" id="3.90.1170.50">
    <property type="entry name" value="Aldehyde oxidase/xanthine dehydrogenase, a/b hammerhead"/>
    <property type="match status" value="1"/>
</dbReference>
<dbReference type="InterPro" id="IPR016208">
    <property type="entry name" value="Ald_Oxase/xanthine_DH-like"/>
</dbReference>
<proteinExistence type="predicted"/>
<dbReference type="AlphaFoldDB" id="A0A7C5E1T9"/>